<dbReference type="Gene3D" id="3.30.70.1070">
    <property type="entry name" value="Sporulation related repeat"/>
    <property type="match status" value="1"/>
</dbReference>
<dbReference type="EC" id="4.2.2.-" evidence="4"/>
<name>A0A6S6XY16_9PROT</name>
<evidence type="ECO:0000256" key="3">
    <source>
        <dbReference type="ARBA" id="ARBA00023316"/>
    </source>
</evidence>
<keyword evidence="1" id="KW-0732">Signal</keyword>
<dbReference type="InterPro" id="IPR034718">
    <property type="entry name" value="RlpA"/>
</dbReference>
<evidence type="ECO:0000256" key="6">
    <source>
        <dbReference type="SAM" id="MobiDB-lite"/>
    </source>
</evidence>
<dbReference type="SUPFAM" id="SSF50685">
    <property type="entry name" value="Barwin-like endoglucanases"/>
    <property type="match status" value="1"/>
</dbReference>
<dbReference type="KEGG" id="doe:DENOEST_0567"/>
<dbReference type="PROSITE" id="PS51724">
    <property type="entry name" value="SPOR"/>
    <property type="match status" value="1"/>
</dbReference>
<dbReference type="Proteomes" id="UP000515733">
    <property type="component" value="Chromosome"/>
</dbReference>
<dbReference type="PANTHER" id="PTHR34183">
    <property type="entry name" value="ENDOLYTIC PEPTIDOGLYCAN TRANSGLYCOSYLASE RLPA"/>
    <property type="match status" value="1"/>
</dbReference>
<dbReference type="Gene3D" id="2.40.40.10">
    <property type="entry name" value="RlpA-like domain"/>
    <property type="match status" value="1"/>
</dbReference>
<feature type="region of interest" description="Disordered" evidence="6">
    <location>
        <begin position="1"/>
        <end position="21"/>
    </location>
</feature>
<dbReference type="Pfam" id="PF03330">
    <property type="entry name" value="DPBB_1"/>
    <property type="match status" value="1"/>
</dbReference>
<protein>
    <recommendedName>
        <fullName evidence="4">Endolytic peptidoglycan transglycosylase RlpA</fullName>
        <ecNumber evidence="4">4.2.2.-</ecNumber>
    </recommendedName>
</protein>
<dbReference type="InterPro" id="IPR036908">
    <property type="entry name" value="RlpA-like_sf"/>
</dbReference>
<keyword evidence="3 4" id="KW-0961">Cell wall biogenesis/degradation</keyword>
<proteinExistence type="inferred from homology"/>
<accession>A0A6S6XY16</accession>
<evidence type="ECO:0000313" key="8">
    <source>
        <dbReference type="EMBL" id="CAB1367732.1"/>
    </source>
</evidence>
<dbReference type="Pfam" id="PF05036">
    <property type="entry name" value="SPOR"/>
    <property type="match status" value="1"/>
</dbReference>
<keyword evidence="2 4" id="KW-0456">Lyase</keyword>
<feature type="region of interest" description="Disordered" evidence="6">
    <location>
        <begin position="134"/>
        <end position="161"/>
    </location>
</feature>
<evidence type="ECO:0000256" key="5">
    <source>
        <dbReference type="RuleBase" id="RU003495"/>
    </source>
</evidence>
<evidence type="ECO:0000256" key="1">
    <source>
        <dbReference type="ARBA" id="ARBA00022729"/>
    </source>
</evidence>
<keyword evidence="9" id="KW-1185">Reference proteome</keyword>
<gene>
    <name evidence="4" type="primary">rlpA</name>
    <name evidence="8" type="ORF">DENOEST_0567</name>
</gene>
<dbReference type="AlphaFoldDB" id="A0A6S6XY16"/>
<evidence type="ECO:0000256" key="2">
    <source>
        <dbReference type="ARBA" id="ARBA00023239"/>
    </source>
</evidence>
<dbReference type="CDD" id="cd22268">
    <property type="entry name" value="DPBB_RlpA-like"/>
    <property type="match status" value="1"/>
</dbReference>
<dbReference type="InterPro" id="IPR036680">
    <property type="entry name" value="SPOR-like_sf"/>
</dbReference>
<dbReference type="SUPFAM" id="SSF110997">
    <property type="entry name" value="Sporulation related repeat"/>
    <property type="match status" value="1"/>
</dbReference>
<comment type="similarity">
    <text evidence="4 5">Belongs to the RlpA family.</text>
</comment>
<dbReference type="InterPro" id="IPR012997">
    <property type="entry name" value="RplA"/>
</dbReference>
<evidence type="ECO:0000259" key="7">
    <source>
        <dbReference type="PROSITE" id="PS51724"/>
    </source>
</evidence>
<dbReference type="EMBL" id="LR778301">
    <property type="protein sequence ID" value="CAB1367732.1"/>
    <property type="molecule type" value="Genomic_DNA"/>
</dbReference>
<dbReference type="PANTHER" id="PTHR34183:SF1">
    <property type="entry name" value="ENDOLYTIC PEPTIDOGLYCAN TRANSGLYCOSYLASE RLPA"/>
    <property type="match status" value="1"/>
</dbReference>
<dbReference type="HAMAP" id="MF_02071">
    <property type="entry name" value="RlpA"/>
    <property type="match status" value="1"/>
</dbReference>
<dbReference type="GO" id="GO:0071555">
    <property type="term" value="P:cell wall organization"/>
    <property type="evidence" value="ECO:0007669"/>
    <property type="project" value="UniProtKB-KW"/>
</dbReference>
<sequence length="435" mass="46244">MNNHPPTPLPEEGGDCGSRAAPAPSQGCRALRRLGGSAGFVWRLLCPFSSRPEEGGDCGSRAAPAPSQGCRALRRLGGSAGFVWRLLCPFSSRPEEGGDCGSRAAPAPSSGGFAWRWWLPLPLVLAACGGVPPRPAQTSGEVAPQVATPAPPAKKPAQRPSAYTLKKGGGFYKDDGPGDNPPEDLAVIPDAVPRPEPLHRFANRPYSVLGRDFVPLLEIGTYKARGVASWYGRKFHGQKTSSGEPYDMYGMTAAHPILPIPSYVRVSNPANGNMVVLRVNDRGPFHADRIIDLSYTAAWKLGLTGNGSGIVEVESLLTGAGTLPAQVPVTDDPLARLAEERSEALRLERALPVPTNTEAKGVFLQLGAFGNPDNAESFKAHISRQLDWMGETVSIQSAGNVQRVQIGPYRDRLAAESAAERIRTTLGVSPSIVVR</sequence>
<organism evidence="8 9">
    <name type="scientific">Denitratisoma oestradiolicum</name>
    <dbReference type="NCBI Taxonomy" id="311182"/>
    <lineage>
        <taxon>Bacteria</taxon>
        <taxon>Pseudomonadati</taxon>
        <taxon>Pseudomonadota</taxon>
        <taxon>Betaproteobacteria</taxon>
        <taxon>Nitrosomonadales</taxon>
        <taxon>Sterolibacteriaceae</taxon>
        <taxon>Denitratisoma</taxon>
    </lineage>
</organism>
<reference evidence="8 9" key="1">
    <citation type="submission" date="2020-03" db="EMBL/GenBank/DDBJ databases">
        <authorList>
            <consortium name="Genoscope - CEA"/>
            <person name="William W."/>
        </authorList>
    </citation>
    <scope>NUCLEOTIDE SEQUENCE [LARGE SCALE GENOMIC DNA]</scope>
    <source>
        <strain evidence="9">DSM 16959</strain>
    </source>
</reference>
<evidence type="ECO:0000256" key="4">
    <source>
        <dbReference type="HAMAP-Rule" id="MF_02071"/>
    </source>
</evidence>
<dbReference type="NCBIfam" id="TIGR00413">
    <property type="entry name" value="rlpA"/>
    <property type="match status" value="1"/>
</dbReference>
<dbReference type="GO" id="GO:0042834">
    <property type="term" value="F:peptidoglycan binding"/>
    <property type="evidence" value="ECO:0007669"/>
    <property type="project" value="InterPro"/>
</dbReference>
<dbReference type="InterPro" id="IPR007730">
    <property type="entry name" value="SPOR-like_dom"/>
</dbReference>
<feature type="domain" description="SPOR" evidence="7">
    <location>
        <begin position="356"/>
        <end position="435"/>
    </location>
</feature>
<comment type="function">
    <text evidence="4">Lytic transglycosylase with a strong preference for naked glycan strands that lack stem peptides.</text>
</comment>
<dbReference type="InterPro" id="IPR009009">
    <property type="entry name" value="RlpA-like_DPBB"/>
</dbReference>
<dbReference type="GO" id="GO:0008932">
    <property type="term" value="F:lytic endotransglycosylase activity"/>
    <property type="evidence" value="ECO:0007669"/>
    <property type="project" value="UniProtKB-UniRule"/>
</dbReference>
<dbReference type="GO" id="GO:0000270">
    <property type="term" value="P:peptidoglycan metabolic process"/>
    <property type="evidence" value="ECO:0007669"/>
    <property type="project" value="UniProtKB-UniRule"/>
</dbReference>
<evidence type="ECO:0000313" key="9">
    <source>
        <dbReference type="Proteomes" id="UP000515733"/>
    </source>
</evidence>